<accession>A0ABS2HIZ0</accession>
<evidence type="ECO:0000256" key="13">
    <source>
        <dbReference type="SAM" id="Phobius"/>
    </source>
</evidence>
<reference evidence="15 16" key="1">
    <citation type="submission" date="2021-02" db="EMBL/GenBank/DDBJ databases">
        <authorList>
            <person name="Park J.-S."/>
        </authorList>
    </citation>
    <scope>NUCLEOTIDE SEQUENCE [LARGE SCALE GENOMIC DNA]</scope>
    <source>
        <strain evidence="15 16">188UL20-2</strain>
    </source>
</reference>
<feature type="transmembrane region" description="Helical" evidence="13">
    <location>
        <begin position="141"/>
        <end position="161"/>
    </location>
</feature>
<evidence type="ECO:0000256" key="6">
    <source>
        <dbReference type="ARBA" id="ARBA00022692"/>
    </source>
</evidence>
<dbReference type="InterPro" id="IPR011577">
    <property type="entry name" value="Cyt_b561_bac/Ni-Hgenase"/>
</dbReference>
<gene>
    <name evidence="15" type="ORF">JQC93_11355</name>
</gene>
<evidence type="ECO:0000256" key="3">
    <source>
        <dbReference type="ARBA" id="ARBA00022448"/>
    </source>
</evidence>
<comment type="subcellular location">
    <subcellularLocation>
        <location evidence="2">Cell membrane</location>
        <topology evidence="2">Multi-pass membrane protein</topology>
    </subcellularLocation>
</comment>
<comment type="cofactor">
    <cofactor evidence="1">
        <name>heme b</name>
        <dbReference type="ChEBI" id="CHEBI:60344"/>
    </cofactor>
</comment>
<keyword evidence="4" id="KW-1003">Cell membrane</keyword>
<keyword evidence="7" id="KW-0479">Metal-binding</keyword>
<evidence type="ECO:0000256" key="10">
    <source>
        <dbReference type="ARBA" id="ARBA00023004"/>
    </source>
</evidence>
<protein>
    <submittedName>
        <fullName evidence="15">Cytochrome b</fullName>
    </submittedName>
</protein>
<feature type="transmembrane region" description="Helical" evidence="13">
    <location>
        <begin position="50"/>
        <end position="68"/>
    </location>
</feature>
<comment type="similarity">
    <text evidence="12">Belongs to the cytochrome b561 family.</text>
</comment>
<keyword evidence="11 13" id="KW-0472">Membrane</keyword>
<evidence type="ECO:0000256" key="2">
    <source>
        <dbReference type="ARBA" id="ARBA00004651"/>
    </source>
</evidence>
<keyword evidence="9 13" id="KW-1133">Transmembrane helix</keyword>
<dbReference type="SUPFAM" id="SSF81342">
    <property type="entry name" value="Transmembrane di-heme cytochromes"/>
    <property type="match status" value="1"/>
</dbReference>
<proteinExistence type="inferred from homology"/>
<feature type="transmembrane region" description="Helical" evidence="13">
    <location>
        <begin position="12"/>
        <end position="35"/>
    </location>
</feature>
<evidence type="ECO:0000256" key="8">
    <source>
        <dbReference type="ARBA" id="ARBA00022982"/>
    </source>
</evidence>
<evidence type="ECO:0000313" key="15">
    <source>
        <dbReference type="EMBL" id="MBM7036999.1"/>
    </source>
</evidence>
<evidence type="ECO:0000256" key="12">
    <source>
        <dbReference type="ARBA" id="ARBA00037975"/>
    </source>
</evidence>
<dbReference type="PANTHER" id="PTHR30529:SF1">
    <property type="entry name" value="CYTOCHROME B561 HOMOLOG 2"/>
    <property type="match status" value="1"/>
</dbReference>
<organism evidence="15 16">
    <name type="scientific">Vibrio ulleungensis</name>
    <dbReference type="NCBI Taxonomy" id="2807619"/>
    <lineage>
        <taxon>Bacteria</taxon>
        <taxon>Pseudomonadati</taxon>
        <taxon>Pseudomonadota</taxon>
        <taxon>Gammaproteobacteria</taxon>
        <taxon>Vibrionales</taxon>
        <taxon>Vibrionaceae</taxon>
        <taxon>Vibrio</taxon>
    </lineage>
</organism>
<evidence type="ECO:0000256" key="5">
    <source>
        <dbReference type="ARBA" id="ARBA00022617"/>
    </source>
</evidence>
<evidence type="ECO:0000313" key="16">
    <source>
        <dbReference type="Proteomes" id="UP000809621"/>
    </source>
</evidence>
<keyword evidence="10" id="KW-0408">Iron</keyword>
<keyword evidence="3" id="KW-0813">Transport</keyword>
<dbReference type="Pfam" id="PF01292">
    <property type="entry name" value="Ni_hydr_CYTB"/>
    <property type="match status" value="1"/>
</dbReference>
<keyword evidence="8" id="KW-0249">Electron transport</keyword>
<evidence type="ECO:0000256" key="1">
    <source>
        <dbReference type="ARBA" id="ARBA00001970"/>
    </source>
</evidence>
<dbReference type="Proteomes" id="UP000809621">
    <property type="component" value="Unassembled WGS sequence"/>
</dbReference>
<keyword evidence="6 13" id="KW-0812">Transmembrane</keyword>
<comment type="caution">
    <text evidence="15">The sequence shown here is derived from an EMBL/GenBank/DDBJ whole genome shotgun (WGS) entry which is preliminary data.</text>
</comment>
<dbReference type="InterPro" id="IPR052168">
    <property type="entry name" value="Cytochrome_b561_oxidase"/>
</dbReference>
<evidence type="ECO:0000259" key="14">
    <source>
        <dbReference type="Pfam" id="PF01292"/>
    </source>
</evidence>
<evidence type="ECO:0000256" key="9">
    <source>
        <dbReference type="ARBA" id="ARBA00022989"/>
    </source>
</evidence>
<dbReference type="PANTHER" id="PTHR30529">
    <property type="entry name" value="CYTOCHROME B561"/>
    <property type="match status" value="1"/>
</dbReference>
<name>A0ABS2HIZ0_9VIBR</name>
<keyword evidence="16" id="KW-1185">Reference proteome</keyword>
<feature type="domain" description="Cytochrome b561 bacterial/Ni-hydrogenase" evidence="14">
    <location>
        <begin position="9"/>
        <end position="177"/>
    </location>
</feature>
<dbReference type="InterPro" id="IPR016174">
    <property type="entry name" value="Di-haem_cyt_TM"/>
</dbReference>
<dbReference type="RefSeq" id="WP_205158555.1">
    <property type="nucleotide sequence ID" value="NZ_JAFEUM010000004.1"/>
</dbReference>
<sequence length="180" mass="20229">MDSSAPDSYNLLARIFHWLSAVTVFGLFGLGLWMVDLNYYSSWYQTAPTWHKSVGILLALVTVSRVLWKTFSKAPEMVGKPWEKRVATMAHLVMYALLFVLFTSGYLISTEDGRAISVFGWFDVPSMGKLFDNQADLAGQVHYWVAVSLIALVAVHAAAALKHHFIDKDNTLRKMLGDKK</sequence>
<keyword evidence="5" id="KW-0349">Heme</keyword>
<dbReference type="EMBL" id="JAFEUM010000004">
    <property type="protein sequence ID" value="MBM7036999.1"/>
    <property type="molecule type" value="Genomic_DNA"/>
</dbReference>
<evidence type="ECO:0000256" key="7">
    <source>
        <dbReference type="ARBA" id="ARBA00022723"/>
    </source>
</evidence>
<dbReference type="Gene3D" id="1.20.950.20">
    <property type="entry name" value="Transmembrane di-heme cytochromes, Chain C"/>
    <property type="match status" value="2"/>
</dbReference>
<feature type="transmembrane region" description="Helical" evidence="13">
    <location>
        <begin position="89"/>
        <end position="108"/>
    </location>
</feature>
<evidence type="ECO:0000256" key="4">
    <source>
        <dbReference type="ARBA" id="ARBA00022475"/>
    </source>
</evidence>
<evidence type="ECO:0000256" key="11">
    <source>
        <dbReference type="ARBA" id="ARBA00023136"/>
    </source>
</evidence>